<proteinExistence type="predicted"/>
<evidence type="ECO:0000256" key="1">
    <source>
        <dbReference type="ARBA" id="ARBA00022603"/>
    </source>
</evidence>
<evidence type="ECO:0000313" key="5">
    <source>
        <dbReference type="EMBL" id="KAA2267201.1"/>
    </source>
</evidence>
<dbReference type="EMBL" id="VUOB01000001">
    <property type="protein sequence ID" value="KAA2267201.1"/>
    <property type="molecule type" value="Genomic_DNA"/>
</dbReference>
<organism evidence="5 6">
    <name type="scientific">Solihabitans fulvus</name>
    <dbReference type="NCBI Taxonomy" id="1892852"/>
    <lineage>
        <taxon>Bacteria</taxon>
        <taxon>Bacillati</taxon>
        <taxon>Actinomycetota</taxon>
        <taxon>Actinomycetes</taxon>
        <taxon>Pseudonocardiales</taxon>
        <taxon>Pseudonocardiaceae</taxon>
        <taxon>Solihabitans</taxon>
    </lineage>
</organism>
<evidence type="ECO:0000256" key="3">
    <source>
        <dbReference type="ARBA" id="ARBA00022691"/>
    </source>
</evidence>
<dbReference type="GO" id="GO:0032259">
    <property type="term" value="P:methylation"/>
    <property type="evidence" value="ECO:0007669"/>
    <property type="project" value="UniProtKB-KW"/>
</dbReference>
<gene>
    <name evidence="5" type="ORF">F0L68_00385</name>
</gene>
<dbReference type="PANTHER" id="PTHR43464">
    <property type="entry name" value="METHYLTRANSFERASE"/>
    <property type="match status" value="1"/>
</dbReference>
<keyword evidence="1 5" id="KW-0489">Methyltransferase</keyword>
<keyword evidence="3" id="KW-0949">S-adenosyl-L-methionine</keyword>
<dbReference type="AlphaFoldDB" id="A0A5B2XX06"/>
<name>A0A5B2XX06_9PSEU</name>
<keyword evidence="2 5" id="KW-0808">Transferase</keyword>
<dbReference type="InterPro" id="IPR041698">
    <property type="entry name" value="Methyltransf_25"/>
</dbReference>
<evidence type="ECO:0000313" key="6">
    <source>
        <dbReference type="Proteomes" id="UP000323454"/>
    </source>
</evidence>
<evidence type="ECO:0000256" key="2">
    <source>
        <dbReference type="ARBA" id="ARBA00022679"/>
    </source>
</evidence>
<keyword evidence="6" id="KW-1185">Reference proteome</keyword>
<dbReference type="SUPFAM" id="SSF53335">
    <property type="entry name" value="S-adenosyl-L-methionine-dependent methyltransferases"/>
    <property type="match status" value="1"/>
</dbReference>
<dbReference type="Gene3D" id="3.40.50.150">
    <property type="entry name" value="Vaccinia Virus protein VP39"/>
    <property type="match status" value="1"/>
</dbReference>
<evidence type="ECO:0000259" key="4">
    <source>
        <dbReference type="Pfam" id="PF13649"/>
    </source>
</evidence>
<dbReference type="GO" id="GO:0008168">
    <property type="term" value="F:methyltransferase activity"/>
    <property type="evidence" value="ECO:0007669"/>
    <property type="project" value="UniProtKB-KW"/>
</dbReference>
<dbReference type="Pfam" id="PF13649">
    <property type="entry name" value="Methyltransf_25"/>
    <property type="match status" value="1"/>
</dbReference>
<reference evidence="5 6" key="2">
    <citation type="submission" date="2019-09" db="EMBL/GenBank/DDBJ databases">
        <authorList>
            <person name="Jin C."/>
        </authorList>
    </citation>
    <scope>NUCLEOTIDE SEQUENCE [LARGE SCALE GENOMIC DNA]</scope>
    <source>
        <strain evidence="5 6">AN110305</strain>
    </source>
</reference>
<reference evidence="5 6" key="1">
    <citation type="submission" date="2019-09" db="EMBL/GenBank/DDBJ databases">
        <title>Goodfellowia gen. nov., a new genus of the Pseudonocardineae related to Actinoalloteichus, containing Goodfellowia coeruleoviolacea gen. nov., comb. nov. gen. nov., comb. nov.</title>
        <authorList>
            <person name="Labeda D."/>
        </authorList>
    </citation>
    <scope>NUCLEOTIDE SEQUENCE [LARGE SCALE GENOMIC DNA]</scope>
    <source>
        <strain evidence="5 6">AN110305</strain>
    </source>
</reference>
<dbReference type="CDD" id="cd02440">
    <property type="entry name" value="AdoMet_MTases"/>
    <property type="match status" value="1"/>
</dbReference>
<comment type="caution">
    <text evidence="5">The sequence shown here is derived from an EMBL/GenBank/DDBJ whole genome shotgun (WGS) entry which is preliminary data.</text>
</comment>
<dbReference type="PANTHER" id="PTHR43464:SF19">
    <property type="entry name" value="UBIQUINONE BIOSYNTHESIS O-METHYLTRANSFERASE, MITOCHONDRIAL"/>
    <property type="match status" value="1"/>
</dbReference>
<accession>A0A5B2XX06</accession>
<dbReference type="OrthoDB" id="6064711at2"/>
<dbReference type="InterPro" id="IPR029063">
    <property type="entry name" value="SAM-dependent_MTases_sf"/>
</dbReference>
<feature type="domain" description="Methyltransferase" evidence="4">
    <location>
        <begin position="28"/>
        <end position="114"/>
    </location>
</feature>
<sequence>MRVLAWDHNAHYHRTLLRRLPARVSRALDIGCGTGDFARRLAARADHVDAVDRSAPTVAAAVAATAGKSVRFLVGDALELPLDRYDAISCLASIHHLPFGPAVERLRGLLTPGGTLVILGCYREETRSDRWLSLAAVPANVAMGLGHAVLLTGNRRSALGHRAPVLPASMTLAEIRTEARRLLPGAIIRRHLFWRYTLVYRA</sequence>
<protein>
    <submittedName>
        <fullName evidence="5">Class I SAM-dependent methyltransferase</fullName>
    </submittedName>
</protein>
<dbReference type="Proteomes" id="UP000323454">
    <property type="component" value="Unassembled WGS sequence"/>
</dbReference>